<dbReference type="EMBL" id="JASNQZ010000008">
    <property type="protein sequence ID" value="KAL0954208.1"/>
    <property type="molecule type" value="Genomic_DNA"/>
</dbReference>
<feature type="region of interest" description="Disordered" evidence="1">
    <location>
        <begin position="81"/>
        <end position="100"/>
    </location>
</feature>
<feature type="region of interest" description="Disordered" evidence="1">
    <location>
        <begin position="1"/>
        <end position="30"/>
    </location>
</feature>
<reference evidence="3" key="1">
    <citation type="submission" date="2024-06" db="EMBL/GenBank/DDBJ databases">
        <title>Multi-omics analyses provide insights into the biosynthesis of the anticancer antibiotic pleurotin in Hohenbuehelia grisea.</title>
        <authorList>
            <person name="Weaver J.A."/>
            <person name="Alberti F."/>
        </authorList>
    </citation>
    <scope>NUCLEOTIDE SEQUENCE [LARGE SCALE GENOMIC DNA]</scope>
    <source>
        <strain evidence="3">T-177</strain>
    </source>
</reference>
<comment type="caution">
    <text evidence="2">The sequence shown here is derived from an EMBL/GenBank/DDBJ whole genome shotgun (WGS) entry which is preliminary data.</text>
</comment>
<keyword evidence="3" id="KW-1185">Reference proteome</keyword>
<accession>A0ABR3JFM1</accession>
<protein>
    <submittedName>
        <fullName evidence="2">Uncharacterized protein</fullName>
    </submittedName>
</protein>
<gene>
    <name evidence="2" type="ORF">HGRIS_005336</name>
</gene>
<proteinExistence type="predicted"/>
<organism evidence="2 3">
    <name type="scientific">Hohenbuehelia grisea</name>
    <dbReference type="NCBI Taxonomy" id="104357"/>
    <lineage>
        <taxon>Eukaryota</taxon>
        <taxon>Fungi</taxon>
        <taxon>Dikarya</taxon>
        <taxon>Basidiomycota</taxon>
        <taxon>Agaricomycotina</taxon>
        <taxon>Agaricomycetes</taxon>
        <taxon>Agaricomycetidae</taxon>
        <taxon>Agaricales</taxon>
        <taxon>Pleurotineae</taxon>
        <taxon>Pleurotaceae</taxon>
        <taxon>Hohenbuehelia</taxon>
    </lineage>
</organism>
<sequence length="100" mass="11024">MDSASTTLLGPGPARVTRRPEIDDDLFDGDRDSVRLGDHDDAWKALKQQEAISPNKGDTDSPFSHETFVASAPDWGVFIHPDRLSPPPDERKRLSSLVAQ</sequence>
<evidence type="ECO:0000313" key="3">
    <source>
        <dbReference type="Proteomes" id="UP001556367"/>
    </source>
</evidence>
<evidence type="ECO:0000313" key="2">
    <source>
        <dbReference type="EMBL" id="KAL0954208.1"/>
    </source>
</evidence>
<evidence type="ECO:0000256" key="1">
    <source>
        <dbReference type="SAM" id="MobiDB-lite"/>
    </source>
</evidence>
<dbReference type="Proteomes" id="UP001556367">
    <property type="component" value="Unassembled WGS sequence"/>
</dbReference>
<feature type="compositionally biased region" description="Basic and acidic residues" evidence="1">
    <location>
        <begin position="81"/>
        <end position="93"/>
    </location>
</feature>
<name>A0ABR3JFM1_9AGAR</name>